<dbReference type="Pfam" id="PF13740">
    <property type="entry name" value="ACT_6"/>
    <property type="match status" value="1"/>
</dbReference>
<dbReference type="SFLD" id="SFLDS00003">
    <property type="entry name" value="Haloacid_Dehalogenase"/>
    <property type="match status" value="1"/>
</dbReference>
<evidence type="ECO:0000256" key="7">
    <source>
        <dbReference type="ARBA" id="ARBA00022723"/>
    </source>
</evidence>
<dbReference type="GO" id="GO:0005737">
    <property type="term" value="C:cytoplasm"/>
    <property type="evidence" value="ECO:0007669"/>
    <property type="project" value="TreeGrafter"/>
</dbReference>
<evidence type="ECO:0000256" key="14">
    <source>
        <dbReference type="PIRSR" id="PIRSR604469-1"/>
    </source>
</evidence>
<evidence type="ECO:0000259" key="15">
    <source>
        <dbReference type="PROSITE" id="PS50206"/>
    </source>
</evidence>
<dbReference type="AlphaFoldDB" id="A0A9X0W5K1"/>
<dbReference type="Proteomes" id="UP001138768">
    <property type="component" value="Unassembled WGS sequence"/>
</dbReference>
<dbReference type="PANTHER" id="PTHR43344:SF2">
    <property type="entry name" value="PHOSPHOSERINE PHOSPHATASE"/>
    <property type="match status" value="1"/>
</dbReference>
<dbReference type="Gene3D" id="3.30.70.260">
    <property type="match status" value="1"/>
</dbReference>
<evidence type="ECO:0000256" key="5">
    <source>
        <dbReference type="ARBA" id="ARBA00015196"/>
    </source>
</evidence>
<dbReference type="PROSITE" id="PS50206">
    <property type="entry name" value="RHODANESE_3"/>
    <property type="match status" value="1"/>
</dbReference>
<dbReference type="EC" id="3.1.3.3" evidence="4"/>
<dbReference type="NCBIfam" id="TIGR00338">
    <property type="entry name" value="serB"/>
    <property type="match status" value="1"/>
</dbReference>
<name>A0A9X0W5K1_9GAMM</name>
<reference evidence="16 17" key="1">
    <citation type="journal article" date="2020" name="Microorganisms">
        <title>Osmotic Adaptation and Compatible Solute Biosynthesis of Phototrophic Bacteria as Revealed from Genome Analyses.</title>
        <authorList>
            <person name="Imhoff J.F."/>
            <person name="Rahn T."/>
            <person name="Kunzel S."/>
            <person name="Keller A."/>
            <person name="Neulinger S.C."/>
        </authorList>
    </citation>
    <scope>NUCLEOTIDE SEQUENCE [LARGE SCALE GENOMIC DNA]</scope>
    <source>
        <strain evidence="16 17">DSM 25653</strain>
    </source>
</reference>
<dbReference type="CDD" id="cd04870">
    <property type="entry name" value="ACT_PSP_1"/>
    <property type="match status" value="1"/>
</dbReference>
<dbReference type="EMBL" id="NRRY01000002">
    <property type="protein sequence ID" value="MBK1617211.1"/>
    <property type="molecule type" value="Genomic_DNA"/>
</dbReference>
<evidence type="ECO:0000256" key="13">
    <source>
        <dbReference type="ARBA" id="ARBA00048523"/>
    </source>
</evidence>
<dbReference type="InterPro" id="IPR050582">
    <property type="entry name" value="HAD-like_SerB"/>
</dbReference>
<keyword evidence="10" id="KW-0718">Serine biosynthesis</keyword>
<keyword evidence="17" id="KW-1185">Reference proteome</keyword>
<protein>
    <recommendedName>
        <fullName evidence="5">Phosphoserine phosphatase</fullName>
        <ecNumber evidence="4">3.1.3.3</ecNumber>
    </recommendedName>
    <alternativeName>
        <fullName evidence="11">O-phosphoserine phosphohydrolase</fullName>
    </alternativeName>
</protein>
<dbReference type="InterPro" id="IPR023214">
    <property type="entry name" value="HAD_sf"/>
</dbReference>
<evidence type="ECO:0000256" key="2">
    <source>
        <dbReference type="ARBA" id="ARBA00005135"/>
    </source>
</evidence>
<dbReference type="Pfam" id="PF12710">
    <property type="entry name" value="HAD"/>
    <property type="match status" value="1"/>
</dbReference>
<dbReference type="PRINTS" id="PR00119">
    <property type="entry name" value="CATATPASE"/>
</dbReference>
<keyword evidence="7" id="KW-0479">Metal-binding</keyword>
<comment type="catalytic activity">
    <reaction evidence="12">
        <text>O-phospho-L-serine + H2O = L-serine + phosphate</text>
        <dbReference type="Rhea" id="RHEA:21208"/>
        <dbReference type="ChEBI" id="CHEBI:15377"/>
        <dbReference type="ChEBI" id="CHEBI:33384"/>
        <dbReference type="ChEBI" id="CHEBI:43474"/>
        <dbReference type="ChEBI" id="CHEBI:57524"/>
        <dbReference type="EC" id="3.1.3.3"/>
    </reaction>
</comment>
<evidence type="ECO:0000256" key="6">
    <source>
        <dbReference type="ARBA" id="ARBA00022605"/>
    </source>
</evidence>
<evidence type="ECO:0000256" key="1">
    <source>
        <dbReference type="ARBA" id="ARBA00001946"/>
    </source>
</evidence>
<gene>
    <name evidence="16" type="primary">serB</name>
    <name evidence="16" type="ORF">CKO42_01845</name>
</gene>
<sequence>MREIVQIDISGSDKPGITKALTQVLARYDVTVLDIGQSVIHNTLALGLLVELPEEPAGCPVFKELLFSAHELGLDVRFTPVAADAYEDWVAEQGQARHILTLLGREISAAQIAQVAAVVTQNQLNIEQISRVSGRITRRTTGAVDLTRTDIGVAVSANANRPQRPACVQLWLKGPVGDVGTLHASFLELGSQLDVDIAIQEDDIFRRNRRLVCFDMDSTLIQTEVIDELATAAGVGPQVAAITERAMQGELDFSESFRRRMALLEGLPESVLAGIAERLPITDGAERLIGALKQLGYRVAILSGGFTYFAEHLQRRLGIDDVHANQLEFEHGRLTGRVTGRIVDGQRKAELLREIAAREGIRLEQVIAVGDGANDLPMLSIAGLGIAFHAKPLVKEQARHSIATVGLDGILYLIGMRDRDLEALGRV</sequence>
<keyword evidence="6" id="KW-0028">Amino-acid biosynthesis</keyword>
<dbReference type="RefSeq" id="WP_200237566.1">
    <property type="nucleotide sequence ID" value="NZ_NRRY01000002.1"/>
</dbReference>
<accession>A0A9X0W5K1</accession>
<evidence type="ECO:0000313" key="16">
    <source>
        <dbReference type="EMBL" id="MBK1617211.1"/>
    </source>
</evidence>
<keyword evidence="9" id="KW-0460">Magnesium</keyword>
<dbReference type="InterPro" id="IPR036412">
    <property type="entry name" value="HAD-like_sf"/>
</dbReference>
<comment type="catalytic activity">
    <reaction evidence="13">
        <text>O-phospho-D-serine + H2O = D-serine + phosphate</text>
        <dbReference type="Rhea" id="RHEA:24873"/>
        <dbReference type="ChEBI" id="CHEBI:15377"/>
        <dbReference type="ChEBI" id="CHEBI:35247"/>
        <dbReference type="ChEBI" id="CHEBI:43474"/>
        <dbReference type="ChEBI" id="CHEBI:58680"/>
        <dbReference type="EC" id="3.1.3.3"/>
    </reaction>
</comment>
<dbReference type="InterPro" id="IPR045865">
    <property type="entry name" value="ACT-like_dom_sf"/>
</dbReference>
<dbReference type="NCBIfam" id="TIGR01488">
    <property type="entry name" value="HAD-SF-IB"/>
    <property type="match status" value="1"/>
</dbReference>
<comment type="caution">
    <text evidence="16">The sequence shown here is derived from an EMBL/GenBank/DDBJ whole genome shotgun (WGS) entry which is preliminary data.</text>
</comment>
<dbReference type="InterPro" id="IPR001763">
    <property type="entry name" value="Rhodanese-like_dom"/>
</dbReference>
<dbReference type="GO" id="GO:0000287">
    <property type="term" value="F:magnesium ion binding"/>
    <property type="evidence" value="ECO:0007669"/>
    <property type="project" value="TreeGrafter"/>
</dbReference>
<dbReference type="Gene3D" id="3.40.50.1000">
    <property type="entry name" value="HAD superfamily/HAD-like"/>
    <property type="match status" value="1"/>
</dbReference>
<dbReference type="SUPFAM" id="SSF56784">
    <property type="entry name" value="HAD-like"/>
    <property type="match status" value="1"/>
</dbReference>
<dbReference type="SFLD" id="SFLDG01136">
    <property type="entry name" value="C1.6:_Phosphoserine_Phosphatas"/>
    <property type="match status" value="1"/>
</dbReference>
<evidence type="ECO:0000256" key="3">
    <source>
        <dbReference type="ARBA" id="ARBA00009184"/>
    </source>
</evidence>
<dbReference type="GO" id="GO:0006564">
    <property type="term" value="P:L-serine biosynthetic process"/>
    <property type="evidence" value="ECO:0007669"/>
    <property type="project" value="UniProtKB-KW"/>
</dbReference>
<dbReference type="CDD" id="cd07500">
    <property type="entry name" value="HAD_PSP"/>
    <property type="match status" value="1"/>
</dbReference>
<dbReference type="SFLD" id="SFLDG01137">
    <property type="entry name" value="C1.6.1:_Phosphoserine_Phosphat"/>
    <property type="match status" value="1"/>
</dbReference>
<comment type="pathway">
    <text evidence="2">Amino-acid biosynthesis; L-serine biosynthesis; L-serine from 3-phospho-D-glycerate: step 3/3.</text>
</comment>
<proteinExistence type="inferred from homology"/>
<comment type="similarity">
    <text evidence="3">Belongs to the HAD-like hydrolase superfamily. SerB family.</text>
</comment>
<evidence type="ECO:0000313" key="17">
    <source>
        <dbReference type="Proteomes" id="UP001138768"/>
    </source>
</evidence>
<dbReference type="GO" id="GO:0036424">
    <property type="term" value="F:L-phosphoserine phosphatase activity"/>
    <property type="evidence" value="ECO:0007669"/>
    <property type="project" value="InterPro"/>
</dbReference>
<evidence type="ECO:0000256" key="10">
    <source>
        <dbReference type="ARBA" id="ARBA00023299"/>
    </source>
</evidence>
<evidence type="ECO:0000256" key="8">
    <source>
        <dbReference type="ARBA" id="ARBA00022801"/>
    </source>
</evidence>
<dbReference type="SUPFAM" id="SSF55021">
    <property type="entry name" value="ACT-like"/>
    <property type="match status" value="1"/>
</dbReference>
<organism evidence="16 17">
    <name type="scientific">Lamprobacter modestohalophilus</name>
    <dbReference type="NCBI Taxonomy" id="1064514"/>
    <lineage>
        <taxon>Bacteria</taxon>
        <taxon>Pseudomonadati</taxon>
        <taxon>Pseudomonadota</taxon>
        <taxon>Gammaproteobacteria</taxon>
        <taxon>Chromatiales</taxon>
        <taxon>Chromatiaceae</taxon>
        <taxon>Lamprobacter</taxon>
    </lineage>
</organism>
<comment type="cofactor">
    <cofactor evidence="1">
        <name>Mg(2+)</name>
        <dbReference type="ChEBI" id="CHEBI:18420"/>
    </cofactor>
</comment>
<evidence type="ECO:0000256" key="11">
    <source>
        <dbReference type="ARBA" id="ARBA00031693"/>
    </source>
</evidence>
<feature type="active site" description="Proton donor" evidence="14">
    <location>
        <position position="217"/>
    </location>
</feature>
<feature type="active site" description="Nucleophile" evidence="14">
    <location>
        <position position="215"/>
    </location>
</feature>
<dbReference type="InterPro" id="IPR004469">
    <property type="entry name" value="PSP"/>
</dbReference>
<keyword evidence="8" id="KW-0378">Hydrolase</keyword>
<evidence type="ECO:0000256" key="12">
    <source>
        <dbReference type="ARBA" id="ARBA00048138"/>
    </source>
</evidence>
<dbReference type="SFLD" id="SFLDF00029">
    <property type="entry name" value="phosphoserine_phosphatase"/>
    <property type="match status" value="1"/>
</dbReference>
<dbReference type="PANTHER" id="PTHR43344">
    <property type="entry name" value="PHOSPHOSERINE PHOSPHATASE"/>
    <property type="match status" value="1"/>
</dbReference>
<evidence type="ECO:0000256" key="9">
    <source>
        <dbReference type="ARBA" id="ARBA00022842"/>
    </source>
</evidence>
<feature type="domain" description="Rhodanese" evidence="15">
    <location>
        <begin position="285"/>
        <end position="318"/>
    </location>
</feature>
<evidence type="ECO:0000256" key="4">
    <source>
        <dbReference type="ARBA" id="ARBA00012640"/>
    </source>
</evidence>